<accession>A0ABV7X908</accession>
<dbReference type="InterPro" id="IPR011059">
    <property type="entry name" value="Metal-dep_hydrolase_composite"/>
</dbReference>
<organism evidence="2 3">
    <name type="scientific">Sphingoaurantiacus capsulatus</name>
    <dbReference type="NCBI Taxonomy" id="1771310"/>
    <lineage>
        <taxon>Bacteria</taxon>
        <taxon>Pseudomonadati</taxon>
        <taxon>Pseudomonadota</taxon>
        <taxon>Alphaproteobacteria</taxon>
        <taxon>Sphingomonadales</taxon>
        <taxon>Sphingosinicellaceae</taxon>
        <taxon>Sphingoaurantiacus</taxon>
    </lineage>
</organism>
<dbReference type="SUPFAM" id="SSF51338">
    <property type="entry name" value="Composite domain of metallo-dependent hydrolases"/>
    <property type="match status" value="1"/>
</dbReference>
<dbReference type="Gene3D" id="2.30.40.10">
    <property type="entry name" value="Urease, subunit C, domain 1"/>
    <property type="match status" value="1"/>
</dbReference>
<protein>
    <submittedName>
        <fullName evidence="2">Amidohydrolase family protein</fullName>
    </submittedName>
</protein>
<keyword evidence="3" id="KW-1185">Reference proteome</keyword>
<evidence type="ECO:0000313" key="3">
    <source>
        <dbReference type="Proteomes" id="UP001595615"/>
    </source>
</evidence>
<dbReference type="Gene3D" id="3.60.15.10">
    <property type="entry name" value="Ribonuclease Z/Hydroxyacylglutathione hydrolase-like"/>
    <property type="match status" value="1"/>
</dbReference>
<proteinExistence type="predicted"/>
<dbReference type="SUPFAM" id="SSF51556">
    <property type="entry name" value="Metallo-dependent hydrolases"/>
    <property type="match status" value="1"/>
</dbReference>
<dbReference type="InterPro" id="IPR006680">
    <property type="entry name" value="Amidohydro-rel"/>
</dbReference>
<feature type="domain" description="Amidohydrolase-related" evidence="1">
    <location>
        <begin position="67"/>
        <end position="245"/>
    </location>
</feature>
<dbReference type="InterPro" id="IPR036866">
    <property type="entry name" value="RibonucZ/Hydroxyglut_hydro"/>
</dbReference>
<sequence>MAALALVGGVALAAPPLVLENANLIDGVGDKPLRGVSILVRDGKIVAIGNKVAAPADARRIDLKGRWVLPGFVDAHVHPSSLGDARNMLKAGVTTGRSMLTMHFVDAGIQALHKGGATDVPEILPAGYPIVPDPGSFIPDIGGIILDTPALADLWGKPLDDEEIRRLIRANIARGATVIKVFATDRAGVLSSDPRRPMLTEAQLRVAVAEARAGGAKVAAHAHGDEGAAAAVRAGVDTIDHGALAIETADGTVVLTGCGHAGVVNIADEAQRVTKAPVYAVIGGLHLYQADDATLQWTSDQLRAAGIRHLLAAHCTGFEATYRLRTFAGMDRKTAVVAGVGSTFELGKGISTLSLAR</sequence>
<dbReference type="InterPro" id="IPR032466">
    <property type="entry name" value="Metal_Hydrolase"/>
</dbReference>
<evidence type="ECO:0000313" key="2">
    <source>
        <dbReference type="EMBL" id="MFC3711752.1"/>
    </source>
</evidence>
<dbReference type="PANTHER" id="PTHR43135:SF3">
    <property type="entry name" value="ALPHA-D-RIBOSE 1-METHYLPHOSPHONATE 5-TRIPHOSPHATE DIPHOSPHATASE"/>
    <property type="match status" value="1"/>
</dbReference>
<dbReference type="Proteomes" id="UP001595615">
    <property type="component" value="Unassembled WGS sequence"/>
</dbReference>
<dbReference type="RefSeq" id="WP_380857291.1">
    <property type="nucleotide sequence ID" value="NZ_JBHRXV010000003.1"/>
</dbReference>
<gene>
    <name evidence="2" type="ORF">ACFOMD_04170</name>
</gene>
<name>A0ABV7X908_9SPHN</name>
<evidence type="ECO:0000259" key="1">
    <source>
        <dbReference type="Pfam" id="PF01979"/>
    </source>
</evidence>
<dbReference type="EMBL" id="JBHRXV010000003">
    <property type="protein sequence ID" value="MFC3711752.1"/>
    <property type="molecule type" value="Genomic_DNA"/>
</dbReference>
<dbReference type="InterPro" id="IPR051781">
    <property type="entry name" value="Metallo-dep_Hydrolase"/>
</dbReference>
<reference evidence="3" key="1">
    <citation type="journal article" date="2019" name="Int. J. Syst. Evol. Microbiol.">
        <title>The Global Catalogue of Microorganisms (GCM) 10K type strain sequencing project: providing services to taxonomists for standard genome sequencing and annotation.</title>
        <authorList>
            <consortium name="The Broad Institute Genomics Platform"/>
            <consortium name="The Broad Institute Genome Sequencing Center for Infectious Disease"/>
            <person name="Wu L."/>
            <person name="Ma J."/>
        </authorList>
    </citation>
    <scope>NUCLEOTIDE SEQUENCE [LARGE SCALE GENOMIC DNA]</scope>
    <source>
        <strain evidence="3">KCTC 42644</strain>
    </source>
</reference>
<dbReference type="Pfam" id="PF01979">
    <property type="entry name" value="Amidohydro_1"/>
    <property type="match status" value="1"/>
</dbReference>
<dbReference type="PANTHER" id="PTHR43135">
    <property type="entry name" value="ALPHA-D-RIBOSE 1-METHYLPHOSPHONATE 5-TRIPHOSPHATE DIPHOSPHATASE"/>
    <property type="match status" value="1"/>
</dbReference>
<comment type="caution">
    <text evidence="2">The sequence shown here is derived from an EMBL/GenBank/DDBJ whole genome shotgun (WGS) entry which is preliminary data.</text>
</comment>